<feature type="compositionally biased region" description="Low complexity" evidence="1">
    <location>
        <begin position="186"/>
        <end position="196"/>
    </location>
</feature>
<dbReference type="InterPro" id="IPR059095">
    <property type="entry name" value="Znf_C2H2_17_2nd"/>
</dbReference>
<name>A0AAW0RHA5_9HYPO</name>
<dbReference type="EMBL" id="JAAHCF010000933">
    <property type="protein sequence ID" value="KAK8141539.1"/>
    <property type="molecule type" value="Genomic_DNA"/>
</dbReference>
<evidence type="ECO:0000259" key="2">
    <source>
        <dbReference type="SMART" id="SM00355"/>
    </source>
</evidence>
<dbReference type="Pfam" id="PF26176">
    <property type="entry name" value="zf_C2H2_17_2"/>
    <property type="match status" value="1"/>
</dbReference>
<feature type="domain" description="C2H2-type" evidence="2">
    <location>
        <begin position="127"/>
        <end position="157"/>
    </location>
</feature>
<dbReference type="SMART" id="SM00355">
    <property type="entry name" value="ZnF_C2H2"/>
    <property type="match status" value="2"/>
</dbReference>
<feature type="domain" description="C2H2-type" evidence="2">
    <location>
        <begin position="71"/>
        <end position="97"/>
    </location>
</feature>
<sequence length="273" mass="30854">MDPTLYQDADASRGQGSDDESARDHALYKNAVPGIDGLFHCPWEGQPGCHHVPVKLKCIYDTFVDSHLKPYRCRVESCEGLRFSSTASRLRHERQAHGLGRHERQAHRLGRHERQAHGLHDRGPPPFLCSFEGCEHAVPGNGFHRKWQLRQHLELVHADNPLSASTAQLSAKGRKRKAESREPEVNENGESNGESGHVLFRSLESSYEDLLKDHQIYEKLFRILRTASAEESEQVFRRIRANSSTSPIQTDIEAAALVLEFCHGISKSHPTVY</sequence>
<evidence type="ECO:0000313" key="3">
    <source>
        <dbReference type="EMBL" id="KAK8141539.1"/>
    </source>
</evidence>
<accession>A0AAW0RHA5</accession>
<keyword evidence="4" id="KW-1185">Reference proteome</keyword>
<dbReference type="Pfam" id="PF26177">
    <property type="entry name" value="zf_C2H2_17_1st"/>
    <property type="match status" value="1"/>
</dbReference>
<dbReference type="InterPro" id="IPR059009">
    <property type="entry name" value="Znf_C2H2_17_1st"/>
</dbReference>
<protein>
    <recommendedName>
        <fullName evidence="2">C2H2-type domain-containing protein</fullName>
    </recommendedName>
</protein>
<dbReference type="InterPro" id="IPR013087">
    <property type="entry name" value="Znf_C2H2_type"/>
</dbReference>
<evidence type="ECO:0000256" key="1">
    <source>
        <dbReference type="SAM" id="MobiDB-lite"/>
    </source>
</evidence>
<reference evidence="3 4" key="1">
    <citation type="submission" date="2020-02" db="EMBL/GenBank/DDBJ databases">
        <title>Comparative genomics of the hypocrealean fungal genus Beauvera.</title>
        <authorList>
            <person name="Showalter D.N."/>
            <person name="Bushley K.E."/>
            <person name="Rehner S.A."/>
        </authorList>
    </citation>
    <scope>NUCLEOTIDE SEQUENCE [LARGE SCALE GENOMIC DNA]</scope>
    <source>
        <strain evidence="3 4">ARSEF4384</strain>
    </source>
</reference>
<feature type="region of interest" description="Disordered" evidence="1">
    <location>
        <begin position="164"/>
        <end position="197"/>
    </location>
</feature>
<feature type="region of interest" description="Disordered" evidence="1">
    <location>
        <begin position="1"/>
        <end position="22"/>
    </location>
</feature>
<comment type="caution">
    <text evidence="3">The sequence shown here is derived from an EMBL/GenBank/DDBJ whole genome shotgun (WGS) entry which is preliminary data.</text>
</comment>
<dbReference type="Proteomes" id="UP001397290">
    <property type="component" value="Unassembled WGS sequence"/>
</dbReference>
<evidence type="ECO:0000313" key="4">
    <source>
        <dbReference type="Proteomes" id="UP001397290"/>
    </source>
</evidence>
<proteinExistence type="predicted"/>
<dbReference type="AlphaFoldDB" id="A0AAW0RHA5"/>
<gene>
    <name evidence="3" type="ORF">G3M48_010356</name>
</gene>
<organism evidence="3 4">
    <name type="scientific">Beauveria asiatica</name>
    <dbReference type="NCBI Taxonomy" id="1069075"/>
    <lineage>
        <taxon>Eukaryota</taxon>
        <taxon>Fungi</taxon>
        <taxon>Dikarya</taxon>
        <taxon>Ascomycota</taxon>
        <taxon>Pezizomycotina</taxon>
        <taxon>Sordariomycetes</taxon>
        <taxon>Hypocreomycetidae</taxon>
        <taxon>Hypocreales</taxon>
        <taxon>Cordycipitaceae</taxon>
        <taxon>Beauveria</taxon>
    </lineage>
</organism>